<sequence>MTQNNEKSVVNITVNVVGVQEANQLVERLCEKIKEARTLAGDLTSLVESLEVNIHR</sequence>
<protein>
    <submittedName>
        <fullName evidence="1">Uncharacterized protein</fullName>
    </submittedName>
</protein>
<organism evidence="1">
    <name type="scientific">Siphoviridae sp. ctL5G6</name>
    <dbReference type="NCBI Taxonomy" id="2826247"/>
    <lineage>
        <taxon>Viruses</taxon>
        <taxon>Duplodnaviria</taxon>
        <taxon>Heunggongvirae</taxon>
        <taxon>Uroviricota</taxon>
        <taxon>Caudoviricetes</taxon>
    </lineage>
</organism>
<reference evidence="1" key="1">
    <citation type="journal article" date="2021" name="Proc. Natl. Acad. Sci. U.S.A.">
        <title>A Catalog of Tens of Thousands of Viruses from Human Metagenomes Reveals Hidden Associations with Chronic Diseases.</title>
        <authorList>
            <person name="Tisza M.J."/>
            <person name="Buck C.B."/>
        </authorList>
    </citation>
    <scope>NUCLEOTIDE SEQUENCE</scope>
    <source>
        <strain evidence="1">CtL5G6</strain>
    </source>
</reference>
<proteinExistence type="predicted"/>
<dbReference type="EMBL" id="BK015109">
    <property type="protein sequence ID" value="DAD91308.1"/>
    <property type="molecule type" value="Genomic_DNA"/>
</dbReference>
<evidence type="ECO:0000313" key="1">
    <source>
        <dbReference type="EMBL" id="DAD91308.1"/>
    </source>
</evidence>
<accession>A0A8S5NA29</accession>
<name>A0A8S5NA29_9CAUD</name>